<evidence type="ECO:0000256" key="4">
    <source>
        <dbReference type="ARBA" id="ARBA00022692"/>
    </source>
</evidence>
<dbReference type="GO" id="GO:0005886">
    <property type="term" value="C:plasma membrane"/>
    <property type="evidence" value="ECO:0007669"/>
    <property type="project" value="UniProtKB-SubCell"/>
</dbReference>
<gene>
    <name evidence="14" type="ORF">OTU49_010441</name>
</gene>
<keyword evidence="8" id="KW-0675">Receptor</keyword>
<dbReference type="GO" id="GO:0007188">
    <property type="term" value="P:adenylate cyclase-modulating G protein-coupled receptor signaling pathway"/>
    <property type="evidence" value="ECO:0007669"/>
    <property type="project" value="TreeGrafter"/>
</dbReference>
<dbReference type="EMBL" id="JARKIK010000081">
    <property type="protein sequence ID" value="KAK8725732.1"/>
    <property type="molecule type" value="Genomic_DNA"/>
</dbReference>
<evidence type="ECO:0000313" key="15">
    <source>
        <dbReference type="Proteomes" id="UP001445076"/>
    </source>
</evidence>
<dbReference type="Proteomes" id="UP001445076">
    <property type="component" value="Unassembled WGS sequence"/>
</dbReference>
<comment type="similarity">
    <text evidence="2">Belongs to the G-protein coupled receptor 2 family.</text>
</comment>
<feature type="transmembrane region" description="Helical" evidence="11">
    <location>
        <begin position="131"/>
        <end position="151"/>
    </location>
</feature>
<feature type="transmembrane region" description="Helical" evidence="11">
    <location>
        <begin position="163"/>
        <end position="184"/>
    </location>
</feature>
<accession>A0AAW0W7Z3</accession>
<evidence type="ECO:0000256" key="3">
    <source>
        <dbReference type="ARBA" id="ARBA00022475"/>
    </source>
</evidence>
<keyword evidence="15" id="KW-1185">Reference proteome</keyword>
<evidence type="ECO:0000256" key="9">
    <source>
        <dbReference type="ARBA" id="ARBA00023180"/>
    </source>
</evidence>
<reference evidence="14 15" key="1">
    <citation type="journal article" date="2024" name="BMC Genomics">
        <title>Genome assembly of redclaw crayfish (Cherax quadricarinatus) provides insights into its immune adaptation and hypoxia tolerance.</title>
        <authorList>
            <person name="Liu Z."/>
            <person name="Zheng J."/>
            <person name="Li H."/>
            <person name="Fang K."/>
            <person name="Wang S."/>
            <person name="He J."/>
            <person name="Zhou D."/>
            <person name="Weng S."/>
            <person name="Chi M."/>
            <person name="Gu Z."/>
            <person name="He J."/>
            <person name="Li F."/>
            <person name="Wang M."/>
        </authorList>
    </citation>
    <scope>NUCLEOTIDE SEQUENCE [LARGE SCALE GENOMIC DNA]</scope>
    <source>
        <strain evidence="14">ZL_2023a</strain>
    </source>
</reference>
<dbReference type="PANTHER" id="PTHR45620">
    <property type="entry name" value="PDF RECEPTOR-LIKE PROTEIN-RELATED"/>
    <property type="match status" value="1"/>
</dbReference>
<feature type="domain" description="G-protein coupled receptors family 2 profile 2" evidence="13">
    <location>
        <begin position="126"/>
        <end position="343"/>
    </location>
</feature>
<dbReference type="SMART" id="SM00008">
    <property type="entry name" value="HormR"/>
    <property type="match status" value="1"/>
</dbReference>
<evidence type="ECO:0000256" key="7">
    <source>
        <dbReference type="ARBA" id="ARBA00023136"/>
    </source>
</evidence>
<protein>
    <recommendedName>
        <fullName evidence="16">Calcitonin receptor</fullName>
    </recommendedName>
</protein>
<evidence type="ECO:0000256" key="2">
    <source>
        <dbReference type="ARBA" id="ARBA00005314"/>
    </source>
</evidence>
<evidence type="ECO:0000256" key="6">
    <source>
        <dbReference type="ARBA" id="ARBA00023040"/>
    </source>
</evidence>
<dbReference type="GO" id="GO:0007166">
    <property type="term" value="P:cell surface receptor signaling pathway"/>
    <property type="evidence" value="ECO:0007669"/>
    <property type="project" value="InterPro"/>
</dbReference>
<dbReference type="Pfam" id="PF02793">
    <property type="entry name" value="HRM"/>
    <property type="match status" value="1"/>
</dbReference>
<dbReference type="Gene3D" id="4.10.1240.10">
    <property type="entry name" value="GPCR, family 2, extracellular hormone receptor domain"/>
    <property type="match status" value="1"/>
</dbReference>
<evidence type="ECO:0000256" key="8">
    <source>
        <dbReference type="ARBA" id="ARBA00023170"/>
    </source>
</evidence>
<evidence type="ECO:0000256" key="11">
    <source>
        <dbReference type="SAM" id="Phobius"/>
    </source>
</evidence>
<evidence type="ECO:0000256" key="1">
    <source>
        <dbReference type="ARBA" id="ARBA00004651"/>
    </source>
</evidence>
<dbReference type="SUPFAM" id="SSF111418">
    <property type="entry name" value="Hormone receptor domain"/>
    <property type="match status" value="1"/>
</dbReference>
<dbReference type="InterPro" id="IPR000832">
    <property type="entry name" value="GPCR_2_secretin-like"/>
</dbReference>
<feature type="non-terminal residue" evidence="14">
    <location>
        <position position="1"/>
    </location>
</feature>
<dbReference type="PROSITE" id="PS50261">
    <property type="entry name" value="G_PROTEIN_RECEP_F2_4"/>
    <property type="match status" value="1"/>
</dbReference>
<keyword evidence="6" id="KW-0297">G-protein coupled receptor</keyword>
<keyword evidence="7 11" id="KW-0472">Membrane</keyword>
<evidence type="ECO:0000256" key="5">
    <source>
        <dbReference type="ARBA" id="ARBA00022989"/>
    </source>
</evidence>
<proteinExistence type="inferred from homology"/>
<feature type="transmembrane region" description="Helical" evidence="11">
    <location>
        <begin position="242"/>
        <end position="262"/>
    </location>
</feature>
<feature type="transmembrane region" description="Helical" evidence="11">
    <location>
        <begin position="204"/>
        <end position="222"/>
    </location>
</feature>
<keyword evidence="5 11" id="KW-1133">Transmembrane helix</keyword>
<dbReference type="Gene3D" id="1.20.1070.10">
    <property type="entry name" value="Rhodopsin 7-helix transmembrane proteins"/>
    <property type="match status" value="1"/>
</dbReference>
<evidence type="ECO:0000259" key="12">
    <source>
        <dbReference type="PROSITE" id="PS50227"/>
    </source>
</evidence>
<evidence type="ECO:0000313" key="14">
    <source>
        <dbReference type="EMBL" id="KAK8725732.1"/>
    </source>
</evidence>
<keyword evidence="4 11" id="KW-0812">Transmembrane</keyword>
<comment type="subcellular location">
    <subcellularLocation>
        <location evidence="1">Cell membrane</location>
        <topology evidence="1">Multi-pass membrane protein</topology>
    </subcellularLocation>
</comment>
<sequence>ETYYLDPDDEEAWSHVEASLLDGLEATKLEDCCREALQCCQTTLEQPPGGVETCPGTWDGWRCFSNTPPDTTVTFTCPTYAYKSLPECTLSGSKECLGNGTWARNVRNLEVTNYSSCSLRNYHISTYCWEAVMHSLSLLALFPAIFVILYYRQLRVQRFYLHVNFFSALFGKALFNLVEILALRIPEYTGSNNTLDNNTVGCRLLVFVTKVTSLAVWTWMLAESFYLHRLIVAAFRGGGKTYIYVIIGWVPACVLSVCWAGGRALLEDTQCWLGDDYSHSVDLYLITELPKIIILIANTLMLLNMARVLHTKLQGVNTTTAAATKRAVKATTFLLPMFGFQFFSTLVIPPASCSCHIMQVRLQVRRTVYQVRGRYGTDRSYSVTYDPRTDVSLLSGSVANEYSAVDYGANESGANESSALELAAVRS</sequence>
<evidence type="ECO:0000256" key="10">
    <source>
        <dbReference type="ARBA" id="ARBA00023224"/>
    </source>
</evidence>
<dbReference type="PROSITE" id="PS50227">
    <property type="entry name" value="G_PROTEIN_RECEP_F2_3"/>
    <property type="match status" value="1"/>
</dbReference>
<keyword evidence="9" id="KW-0325">Glycoprotein</keyword>
<dbReference type="InterPro" id="IPR050332">
    <property type="entry name" value="GPCR_2"/>
</dbReference>
<dbReference type="InterPro" id="IPR036445">
    <property type="entry name" value="GPCR_2_extracell_dom_sf"/>
</dbReference>
<feature type="domain" description="G-protein coupled receptors family 2 profile 1" evidence="12">
    <location>
        <begin position="39"/>
        <end position="121"/>
    </location>
</feature>
<feature type="transmembrane region" description="Helical" evidence="11">
    <location>
        <begin position="282"/>
        <end position="303"/>
    </location>
</feature>
<dbReference type="AlphaFoldDB" id="A0AAW0W7Z3"/>
<organism evidence="14 15">
    <name type="scientific">Cherax quadricarinatus</name>
    <name type="common">Australian red claw crayfish</name>
    <dbReference type="NCBI Taxonomy" id="27406"/>
    <lineage>
        <taxon>Eukaryota</taxon>
        <taxon>Metazoa</taxon>
        <taxon>Ecdysozoa</taxon>
        <taxon>Arthropoda</taxon>
        <taxon>Crustacea</taxon>
        <taxon>Multicrustacea</taxon>
        <taxon>Malacostraca</taxon>
        <taxon>Eumalacostraca</taxon>
        <taxon>Eucarida</taxon>
        <taxon>Decapoda</taxon>
        <taxon>Pleocyemata</taxon>
        <taxon>Astacidea</taxon>
        <taxon>Parastacoidea</taxon>
        <taxon>Parastacidae</taxon>
        <taxon>Cherax</taxon>
    </lineage>
</organism>
<keyword evidence="3" id="KW-1003">Cell membrane</keyword>
<comment type="caution">
    <text evidence="14">The sequence shown here is derived from an EMBL/GenBank/DDBJ whole genome shotgun (WGS) entry which is preliminary data.</text>
</comment>
<dbReference type="InterPro" id="IPR001879">
    <property type="entry name" value="GPCR_2_extracellular_dom"/>
</dbReference>
<dbReference type="PROSITE" id="PS00649">
    <property type="entry name" value="G_PROTEIN_RECEP_F2_1"/>
    <property type="match status" value="1"/>
</dbReference>
<evidence type="ECO:0008006" key="16">
    <source>
        <dbReference type="Google" id="ProtNLM"/>
    </source>
</evidence>
<keyword evidence="10" id="KW-0807">Transducer</keyword>
<evidence type="ECO:0000259" key="13">
    <source>
        <dbReference type="PROSITE" id="PS50261"/>
    </source>
</evidence>
<dbReference type="PANTHER" id="PTHR45620:SF42">
    <property type="entry name" value="G-PROTEIN COUPLED RECEPTOR SEB-2"/>
    <property type="match status" value="1"/>
</dbReference>
<name>A0AAW0W7Z3_CHEQU</name>
<dbReference type="InterPro" id="IPR017981">
    <property type="entry name" value="GPCR_2-like_7TM"/>
</dbReference>
<dbReference type="InterPro" id="IPR017983">
    <property type="entry name" value="GPCR_2_secretin-like_CS"/>
</dbReference>
<dbReference type="GO" id="GO:0008528">
    <property type="term" value="F:G protein-coupled peptide receptor activity"/>
    <property type="evidence" value="ECO:0007669"/>
    <property type="project" value="TreeGrafter"/>
</dbReference>
<dbReference type="Pfam" id="PF00002">
    <property type="entry name" value="7tm_2"/>
    <property type="match status" value="1"/>
</dbReference>
<dbReference type="PRINTS" id="PR00249">
    <property type="entry name" value="GPCRSECRETIN"/>
</dbReference>